<comment type="caution">
    <text evidence="2">The sequence shown here is derived from an EMBL/GenBank/DDBJ whole genome shotgun (WGS) entry which is preliminary data.</text>
</comment>
<gene>
    <name evidence="2" type="ORF">KM295_16230</name>
</gene>
<dbReference type="InterPro" id="IPR025364">
    <property type="entry name" value="DUF4268"/>
</dbReference>
<dbReference type="InterPro" id="IPR011856">
    <property type="entry name" value="tRNA_endonuc-like_dom_sf"/>
</dbReference>
<keyword evidence="3" id="KW-1185">Reference proteome</keyword>
<proteinExistence type="predicted"/>
<dbReference type="AlphaFoldDB" id="A0A9R1CW72"/>
<organism evidence="2 3">
    <name type="scientific">Natronomonas aquatica</name>
    <dbReference type="NCBI Taxonomy" id="2841590"/>
    <lineage>
        <taxon>Archaea</taxon>
        <taxon>Methanobacteriati</taxon>
        <taxon>Methanobacteriota</taxon>
        <taxon>Stenosarchaea group</taxon>
        <taxon>Halobacteria</taxon>
        <taxon>Halobacteriales</taxon>
        <taxon>Natronomonadaceae</taxon>
        <taxon>Natronomonas</taxon>
    </lineage>
</organism>
<dbReference type="Pfam" id="PF14088">
    <property type="entry name" value="DUF4268"/>
    <property type="match status" value="1"/>
</dbReference>
<dbReference type="GO" id="GO:0003676">
    <property type="term" value="F:nucleic acid binding"/>
    <property type="evidence" value="ECO:0007669"/>
    <property type="project" value="InterPro"/>
</dbReference>
<accession>A0A9R1CW72</accession>
<reference evidence="2" key="1">
    <citation type="journal article" date="2023" name="Front. Microbiol.">
        <title>Genomic-based phylogenetic and metabolic analyses of the genus Natronomonas, and description of Natronomonas aquatica sp. nov.</title>
        <authorList>
            <person name="Garcia-Roldan A."/>
            <person name="Duran-Viseras A."/>
            <person name="de la Haba R.R."/>
            <person name="Corral P."/>
            <person name="Sanchez-Porro C."/>
            <person name="Ventosa A."/>
        </authorList>
    </citation>
    <scope>NUCLEOTIDE SEQUENCE</scope>
    <source>
        <strain evidence="2">F2-12</strain>
    </source>
</reference>
<protein>
    <submittedName>
        <fullName evidence="2">DUF4268 domain-containing protein</fullName>
    </submittedName>
</protein>
<dbReference type="EMBL" id="JAHLKM010000054">
    <property type="protein sequence ID" value="MCQ4335000.1"/>
    <property type="molecule type" value="Genomic_DNA"/>
</dbReference>
<dbReference type="Proteomes" id="UP001139494">
    <property type="component" value="Unassembled WGS sequence"/>
</dbReference>
<evidence type="ECO:0000313" key="3">
    <source>
        <dbReference type="Proteomes" id="UP001139494"/>
    </source>
</evidence>
<name>A0A9R1CW72_9EURY</name>
<dbReference type="RefSeq" id="WP_256031391.1">
    <property type="nucleotide sequence ID" value="NZ_JAHLKM010000054.1"/>
</dbReference>
<evidence type="ECO:0000313" key="2">
    <source>
        <dbReference type="EMBL" id="MCQ4335000.1"/>
    </source>
</evidence>
<feature type="domain" description="DUF4268" evidence="1">
    <location>
        <begin position="172"/>
        <end position="310"/>
    </location>
</feature>
<dbReference type="Gene3D" id="3.40.1350.10">
    <property type="match status" value="1"/>
</dbReference>
<evidence type="ECO:0000259" key="1">
    <source>
        <dbReference type="Pfam" id="PF14088"/>
    </source>
</evidence>
<sequence length="317" mass="36824">MDEHIARIQEHKLRTVWQNEERDFTRWLAENIQLLGSELGIEIEDAHTEETVGDFSSDIVAREMNTGETVVIENQYGKTDHDHLGKLLTYSSGKNAGFTIWLAEEFRPEHRSVLEWLNESGPKDVKFFAIKPRVLSIENTDKRGFEFEVVVEPNDWEREITDESLSETERSYREFFADLVDDYSERRPHWSKLKPGPRNYLTFSAGISGVSFGWVFHQGPEFAVELYIQTSDAERNMAIFEALQEQSAEIEANLDTELVWQQLSDKRACRIKWPKPLEEKITQLSASQQAQLVEWGVDVMDSFQEEFEPRISTLNVD</sequence>